<evidence type="ECO:0000256" key="1">
    <source>
        <dbReference type="SAM" id="MobiDB-lite"/>
    </source>
</evidence>
<feature type="region of interest" description="Disordered" evidence="1">
    <location>
        <begin position="129"/>
        <end position="149"/>
    </location>
</feature>
<dbReference type="AlphaFoldDB" id="A0A8C2WVM0"/>
<accession>A0A8C2WVM0</accession>
<feature type="compositionally biased region" description="Polar residues" evidence="1">
    <location>
        <begin position="16"/>
        <end position="34"/>
    </location>
</feature>
<reference evidence="2" key="2">
    <citation type="submission" date="2025-09" db="UniProtKB">
        <authorList>
            <consortium name="Ensembl"/>
        </authorList>
    </citation>
    <scope>IDENTIFICATION</scope>
</reference>
<dbReference type="Ensembl" id="ENSCLMT00005010703.1">
    <property type="protein sequence ID" value="ENSCLMP00005009879.1"/>
    <property type="gene ID" value="ENSCLMG00005005511.1"/>
</dbReference>
<reference evidence="2" key="1">
    <citation type="submission" date="2025-08" db="UniProtKB">
        <authorList>
            <consortium name="Ensembl"/>
        </authorList>
    </citation>
    <scope>IDENTIFICATION</scope>
</reference>
<proteinExistence type="predicted"/>
<evidence type="ECO:0000313" key="2">
    <source>
        <dbReference type="Ensembl" id="ENSCLMP00005009879.1"/>
    </source>
</evidence>
<dbReference type="Proteomes" id="UP000694565">
    <property type="component" value="Unplaced"/>
</dbReference>
<keyword evidence="3" id="KW-1185">Reference proteome</keyword>
<feature type="compositionally biased region" description="Polar residues" evidence="1">
    <location>
        <begin position="135"/>
        <end position="149"/>
    </location>
</feature>
<protein>
    <submittedName>
        <fullName evidence="2">Uncharacterized protein</fullName>
    </submittedName>
</protein>
<name>A0A8C2WVM0_CYCLU</name>
<organism evidence="2 3">
    <name type="scientific">Cyclopterus lumpus</name>
    <name type="common">Lumpsucker</name>
    <dbReference type="NCBI Taxonomy" id="8103"/>
    <lineage>
        <taxon>Eukaryota</taxon>
        <taxon>Metazoa</taxon>
        <taxon>Chordata</taxon>
        <taxon>Craniata</taxon>
        <taxon>Vertebrata</taxon>
        <taxon>Euteleostomi</taxon>
        <taxon>Actinopterygii</taxon>
        <taxon>Neopterygii</taxon>
        <taxon>Teleostei</taxon>
        <taxon>Neoteleostei</taxon>
        <taxon>Acanthomorphata</taxon>
        <taxon>Eupercaria</taxon>
        <taxon>Perciformes</taxon>
        <taxon>Cottioidei</taxon>
        <taxon>Cottales</taxon>
        <taxon>Cyclopteridae</taxon>
        <taxon>Cyclopterus</taxon>
    </lineage>
</organism>
<sequence>FGGPTRSLFYRAPFSPRSSTARTSSFKMSPSNPKTIFPDQIGPPQQDSPLKSPRRLSFSGIFRSTPRHLNQQPLSSPVSMKLFTRNKRVKVRGTESYSLSSPPPHYLPRQEDVNAFRLETYQTEPKRLETRRLRSFSSPPDTGQRSPTPSCFQLLALAPPIPVGRLVSTPSADPPCMLAACCRCCVS</sequence>
<feature type="region of interest" description="Disordered" evidence="1">
    <location>
        <begin position="1"/>
        <end position="56"/>
    </location>
</feature>
<evidence type="ECO:0000313" key="3">
    <source>
        <dbReference type="Proteomes" id="UP000694565"/>
    </source>
</evidence>
<dbReference type="GeneTree" id="ENSGT01150000287461"/>